<feature type="transmembrane region" description="Helical" evidence="12">
    <location>
        <begin position="1077"/>
        <end position="1097"/>
    </location>
</feature>
<gene>
    <name evidence="14" type="ORF">PPERSA_11638</name>
</gene>
<evidence type="ECO:0000256" key="4">
    <source>
        <dbReference type="ARBA" id="ARBA00022692"/>
    </source>
</evidence>
<dbReference type="PROSITE" id="PS00211">
    <property type="entry name" value="ABC_TRANSPORTER_1"/>
    <property type="match status" value="1"/>
</dbReference>
<dbReference type="Pfam" id="PF00005">
    <property type="entry name" value="ABC_tran"/>
    <property type="match status" value="1"/>
</dbReference>
<evidence type="ECO:0000256" key="6">
    <source>
        <dbReference type="ARBA" id="ARBA00022741"/>
    </source>
</evidence>
<keyword evidence="3" id="KW-0813">Transport</keyword>
<feature type="repeat" description="TPR" evidence="10">
    <location>
        <begin position="466"/>
        <end position="499"/>
    </location>
</feature>
<dbReference type="Gene3D" id="3.40.50.300">
    <property type="entry name" value="P-loop containing nucleotide triphosphate hydrolases"/>
    <property type="match status" value="1"/>
</dbReference>
<dbReference type="InterPro" id="IPR027417">
    <property type="entry name" value="P-loop_NTPase"/>
</dbReference>
<dbReference type="InterPro" id="IPR003593">
    <property type="entry name" value="AAA+_ATPase"/>
</dbReference>
<dbReference type="OrthoDB" id="10255969at2759"/>
<dbReference type="GO" id="GO:0005319">
    <property type="term" value="F:lipid transporter activity"/>
    <property type="evidence" value="ECO:0007669"/>
    <property type="project" value="TreeGrafter"/>
</dbReference>
<dbReference type="GO" id="GO:0016020">
    <property type="term" value="C:membrane"/>
    <property type="evidence" value="ECO:0007669"/>
    <property type="project" value="UniProtKB-SubCell"/>
</dbReference>
<dbReference type="Gene3D" id="1.25.40.10">
    <property type="entry name" value="Tetratricopeptide repeat domain"/>
    <property type="match status" value="2"/>
</dbReference>
<evidence type="ECO:0000256" key="5">
    <source>
        <dbReference type="ARBA" id="ARBA00022737"/>
    </source>
</evidence>
<dbReference type="Pfam" id="PF12698">
    <property type="entry name" value="ABC2_membrane_3"/>
    <property type="match status" value="1"/>
</dbReference>
<dbReference type="SMART" id="SM00382">
    <property type="entry name" value="AAA"/>
    <property type="match status" value="1"/>
</dbReference>
<comment type="subcellular location">
    <subcellularLocation>
        <location evidence="1">Membrane</location>
        <topology evidence="1">Multi-pass membrane protein</topology>
    </subcellularLocation>
</comment>
<feature type="coiled-coil region" evidence="11">
    <location>
        <begin position="1532"/>
        <end position="1562"/>
    </location>
</feature>
<dbReference type="InterPro" id="IPR013525">
    <property type="entry name" value="ABC2_TM"/>
</dbReference>
<protein>
    <submittedName>
        <fullName evidence="14">p-loop containing nucleoside triphosphate hydrolase</fullName>
    </submittedName>
</protein>
<accession>A0A0V0Q9X3</accession>
<keyword evidence="10" id="KW-0802">TPR repeat</keyword>
<organism evidence="14 15">
    <name type="scientific">Pseudocohnilembus persalinus</name>
    <name type="common">Ciliate</name>
    <dbReference type="NCBI Taxonomy" id="266149"/>
    <lineage>
        <taxon>Eukaryota</taxon>
        <taxon>Sar</taxon>
        <taxon>Alveolata</taxon>
        <taxon>Ciliophora</taxon>
        <taxon>Intramacronucleata</taxon>
        <taxon>Oligohymenophorea</taxon>
        <taxon>Scuticociliatia</taxon>
        <taxon>Philasterida</taxon>
        <taxon>Pseudocohnilembidae</taxon>
        <taxon>Pseudocohnilembus</taxon>
    </lineage>
</organism>
<evidence type="ECO:0000313" key="15">
    <source>
        <dbReference type="Proteomes" id="UP000054937"/>
    </source>
</evidence>
<evidence type="ECO:0000256" key="12">
    <source>
        <dbReference type="SAM" id="Phobius"/>
    </source>
</evidence>
<name>A0A0V0Q9X3_PSEPJ</name>
<evidence type="ECO:0000313" key="14">
    <source>
        <dbReference type="EMBL" id="KRW99037.1"/>
    </source>
</evidence>
<dbReference type="PROSITE" id="PS50005">
    <property type="entry name" value="TPR"/>
    <property type="match status" value="2"/>
</dbReference>
<dbReference type="SUPFAM" id="SSF52540">
    <property type="entry name" value="P-loop containing nucleoside triphosphate hydrolases"/>
    <property type="match status" value="1"/>
</dbReference>
<feature type="coiled-coil region" evidence="11">
    <location>
        <begin position="36"/>
        <end position="63"/>
    </location>
</feature>
<sequence length="1669" mass="193134">MDHKKSKLVFTDQQKLNEEKERIRNQYEHIQPQQFEQEYQNNMQKAKDQLEKQKRNVQNHIINSVINITSIFQEEQQKELMQNQQKHDKDQKVNVQANFFTKINKQIEPIKKELIQLQNLAETHKKLTQQKRTEYSNICKKLIEIFGKINPANCINVKDNDVWMNQKIAETQKIVGDVTTKLSNLLKAGFCGLKKHKLVTDESFVPLKHITDYFWQTLIKMKINAKEGIEYVVVDIAKYLNQNTLRDIVTDSLNELSIKPVEKTIQKSKIFELHLKTQVIADAPPPQYINVPAKDKIKEAYEWVFGLNKPQHIPKGLEILYQQAEQKDLSAINTLGKIHYEGKVLPKNIQQAYYFYNQSKDAGDPEGQYKIGQMYESGDICAVEGLYQQKEDLKTRYTEAIKLYEKAAQQGHLGAITDLGYIYDHGLPVLDQFSKVSGADQQKQIILEDNEKAEKYFKNAVDLNYPRALNNLGRFYKEQGNKKEAFRMFDRATKLLGGNARASFNLGVCYQKGLGVQQNMEMAKSCFKESYERGDLLGKQAYAYFILQEASLKDDDSLYQKALNMFRDCLNEDSNLAESYYYLGYMYEYGFGITQSEQTALNYYQEAYNRNLPKAINKFGEIYEYGYFGIQQDDLEAKKYYIDASNLGDDNAMVNLGRLYEIEERFEEAFKLYKKSAKLGNGKAQTALGQLYRDGKGVEQDEQLAFEYINLGAQKDANAKYLLEKIQENQILEQQEFNSQYQTTYITTPLLCLLLVYLVQLIISDDGDEDQNYEISVPFFFNVPGLLNAYPYLDTRCHQWYMYDFEEGVDKKTKDFVGYNEGESSSSGFLSNILSNQKCNFYDNFQDTYIEKTVPYFENPPHDQSIDEYLEKSIETLNEQPYQRGNDIKGNHILPDGTVTFSAADEKSLNYTIQINDVRMIEYHRRNGISKLVYRDPKDEQRKGLVRVTEGMLSLMDLINRSYLRSVNEDVWLVSGVQYMPLVGESSGAVIKLISMTGAYLYPLALSLLLPIFIYTMVLEKEEKLLDMMKMNGLKMKNYWTVNIIFFLLITFITFLIFFIFGCFVFQQQIFTQTNKFFLFLTLAAWGVTQISMAIFFQSIISKARKATIFGYLLSIWTCIIAVTFNTAVYPYPYSLPWGMRFYPTFAFSRIIYDISIACSLDACYNTLSSVDSEMWECLILMFLMGFLFLFFGLKMESFGKYIEGKKIAYRQKKINGKKYNQLENEQQKLGINNESNNNSNDKSQVQQNIQIKEEDQDVEDLRQFINQMEPDNYKNYPLITKELRKQYQSAGGRKSHVAVKSLNLIIEPGEILGLLGPNGSGKSTTISMLNGMHPPTQGNAWIAGYDIINQLDQVQLNIGVCPQFNLLWSDLTVKEHLIFYARLKGIESNQLNKQVHDAIKSVKLEIHSNKKIKELSGGMQRRLSVAISLVGDPKVIFLDEPSTGLDPENRRQLWDILSECKGKRAMVLTTHSMEEADVLCNKIAIIANGELKCIGPQIKLKKKYGGGSHLYINVHKEKFLEQKIRQQILNEEKLDSEILEIQKQKDGLNEQNDKNQENEKENQFVDFYAKKIIEFIQQILPNANQTQCFNGNVVFQVPQEGLKMSVLFQQIEREIERLNIANWGISESSLEDVFMKIVEESESQQEKDYEEYIQEEVQENQMEESDSE</sequence>
<dbReference type="Pfam" id="PF08238">
    <property type="entry name" value="Sel1"/>
    <property type="match status" value="7"/>
</dbReference>
<dbReference type="InterPro" id="IPR019734">
    <property type="entry name" value="TPR_rpt"/>
</dbReference>
<feature type="domain" description="ABC transporter" evidence="13">
    <location>
        <begin position="1279"/>
        <end position="1514"/>
    </location>
</feature>
<dbReference type="InterPro" id="IPR006597">
    <property type="entry name" value="Sel1-like"/>
</dbReference>
<feature type="transmembrane region" description="Helical" evidence="12">
    <location>
        <begin position="1142"/>
        <end position="1164"/>
    </location>
</feature>
<dbReference type="SMART" id="SM00671">
    <property type="entry name" value="SEL1"/>
    <property type="match status" value="9"/>
</dbReference>
<keyword evidence="15" id="KW-1185">Reference proteome</keyword>
<dbReference type="GO" id="GO:0016887">
    <property type="term" value="F:ATP hydrolysis activity"/>
    <property type="evidence" value="ECO:0007669"/>
    <property type="project" value="InterPro"/>
</dbReference>
<evidence type="ECO:0000256" key="1">
    <source>
        <dbReference type="ARBA" id="ARBA00004141"/>
    </source>
</evidence>
<feature type="transmembrane region" description="Helical" evidence="12">
    <location>
        <begin position="1109"/>
        <end position="1130"/>
    </location>
</feature>
<feature type="repeat" description="TPR" evidence="10">
    <location>
        <begin position="650"/>
        <end position="683"/>
    </location>
</feature>
<keyword evidence="6" id="KW-0547">Nucleotide-binding</keyword>
<reference evidence="14 15" key="1">
    <citation type="journal article" date="2015" name="Sci. Rep.">
        <title>Genome of the facultative scuticociliatosis pathogen Pseudocohnilembus persalinus provides insight into its virulence through horizontal gene transfer.</title>
        <authorList>
            <person name="Xiong J."/>
            <person name="Wang G."/>
            <person name="Cheng J."/>
            <person name="Tian M."/>
            <person name="Pan X."/>
            <person name="Warren A."/>
            <person name="Jiang C."/>
            <person name="Yuan D."/>
            <person name="Miao W."/>
        </authorList>
    </citation>
    <scope>NUCLEOTIDE SEQUENCE [LARGE SCALE GENOMIC DNA]</scope>
    <source>
        <strain evidence="14">36N120E</strain>
    </source>
</reference>
<evidence type="ECO:0000256" key="10">
    <source>
        <dbReference type="PROSITE-ProRule" id="PRU00339"/>
    </source>
</evidence>
<dbReference type="EMBL" id="LDAU01000223">
    <property type="protein sequence ID" value="KRW99037.1"/>
    <property type="molecule type" value="Genomic_DNA"/>
</dbReference>
<feature type="transmembrane region" description="Helical" evidence="12">
    <location>
        <begin position="1000"/>
        <end position="1019"/>
    </location>
</feature>
<proteinExistence type="inferred from homology"/>
<feature type="transmembrane region" description="Helical" evidence="12">
    <location>
        <begin position="1040"/>
        <end position="1071"/>
    </location>
</feature>
<dbReference type="InterPro" id="IPR017871">
    <property type="entry name" value="ABC_transporter-like_CS"/>
</dbReference>
<dbReference type="InterPro" id="IPR026082">
    <property type="entry name" value="ABCA"/>
</dbReference>
<dbReference type="GO" id="GO:0005524">
    <property type="term" value="F:ATP binding"/>
    <property type="evidence" value="ECO:0007669"/>
    <property type="project" value="UniProtKB-KW"/>
</dbReference>
<evidence type="ECO:0000256" key="7">
    <source>
        <dbReference type="ARBA" id="ARBA00022840"/>
    </source>
</evidence>
<dbReference type="SMART" id="SM00028">
    <property type="entry name" value="TPR"/>
    <property type="match status" value="3"/>
</dbReference>
<evidence type="ECO:0000259" key="13">
    <source>
        <dbReference type="PROSITE" id="PS50893"/>
    </source>
</evidence>
<comment type="caution">
    <text evidence="14">The sequence shown here is derived from an EMBL/GenBank/DDBJ whole genome shotgun (WGS) entry which is preliminary data.</text>
</comment>
<dbReference type="FunFam" id="3.40.50.300:FF:000665">
    <property type="entry name" value="ABC transporter A family member 2"/>
    <property type="match status" value="1"/>
</dbReference>
<keyword evidence="11" id="KW-0175">Coiled coil</keyword>
<keyword evidence="4 12" id="KW-0812">Transmembrane</keyword>
<dbReference type="SUPFAM" id="SSF81665">
    <property type="entry name" value="Calcium ATPase, transmembrane domain M"/>
    <property type="match status" value="1"/>
</dbReference>
<keyword evidence="8 12" id="KW-1133">Transmembrane helix</keyword>
<dbReference type="Proteomes" id="UP000054937">
    <property type="component" value="Unassembled WGS sequence"/>
</dbReference>
<keyword evidence="9 12" id="KW-0472">Membrane</keyword>
<evidence type="ECO:0000256" key="3">
    <source>
        <dbReference type="ARBA" id="ARBA00022448"/>
    </source>
</evidence>
<dbReference type="InterPro" id="IPR011990">
    <property type="entry name" value="TPR-like_helical_dom_sf"/>
</dbReference>
<dbReference type="PANTHER" id="PTHR19229:SF36">
    <property type="entry name" value="ATP-BINDING CASSETTE SUB-FAMILY A MEMBER 2"/>
    <property type="match status" value="1"/>
</dbReference>
<dbReference type="GO" id="GO:0140359">
    <property type="term" value="F:ABC-type transporter activity"/>
    <property type="evidence" value="ECO:0007669"/>
    <property type="project" value="InterPro"/>
</dbReference>
<dbReference type="InterPro" id="IPR003439">
    <property type="entry name" value="ABC_transporter-like_ATP-bd"/>
</dbReference>
<dbReference type="CDD" id="cd03263">
    <property type="entry name" value="ABC_subfamily_A"/>
    <property type="match status" value="1"/>
</dbReference>
<dbReference type="InParanoid" id="A0A0V0Q9X3"/>
<evidence type="ECO:0000256" key="9">
    <source>
        <dbReference type="ARBA" id="ARBA00023136"/>
    </source>
</evidence>
<feature type="transmembrane region" description="Helical" evidence="12">
    <location>
        <begin position="1176"/>
        <end position="1194"/>
    </location>
</feature>
<dbReference type="Pfam" id="PF13374">
    <property type="entry name" value="TPR_10"/>
    <property type="match status" value="1"/>
</dbReference>
<dbReference type="InterPro" id="IPR023298">
    <property type="entry name" value="ATPase_P-typ_TM_dom_sf"/>
</dbReference>
<dbReference type="PANTHER" id="PTHR19229">
    <property type="entry name" value="ATP-BINDING CASSETTE TRANSPORTER SUBFAMILY A ABCA"/>
    <property type="match status" value="1"/>
</dbReference>
<keyword evidence="5" id="KW-0677">Repeat</keyword>
<evidence type="ECO:0000256" key="2">
    <source>
        <dbReference type="ARBA" id="ARBA00008869"/>
    </source>
</evidence>
<keyword evidence="7" id="KW-0067">ATP-binding</keyword>
<dbReference type="SUPFAM" id="SSF81901">
    <property type="entry name" value="HCP-like"/>
    <property type="match status" value="3"/>
</dbReference>
<keyword evidence="14" id="KW-0378">Hydrolase</keyword>
<comment type="similarity">
    <text evidence="2">Belongs to the ABC transporter superfamily. ABCA family.</text>
</comment>
<evidence type="ECO:0000256" key="8">
    <source>
        <dbReference type="ARBA" id="ARBA00022989"/>
    </source>
</evidence>
<evidence type="ECO:0000256" key="11">
    <source>
        <dbReference type="SAM" id="Coils"/>
    </source>
</evidence>
<dbReference type="PROSITE" id="PS50893">
    <property type="entry name" value="ABC_TRANSPORTER_2"/>
    <property type="match status" value="1"/>
</dbReference>